<feature type="compositionally biased region" description="Basic and acidic residues" evidence="4">
    <location>
        <begin position="503"/>
        <end position="518"/>
    </location>
</feature>
<name>A0A8J6K995_ELECQ</name>
<feature type="region of interest" description="Disordered" evidence="4">
    <location>
        <begin position="497"/>
        <end position="518"/>
    </location>
</feature>
<feature type="non-terminal residue" evidence="6">
    <location>
        <position position="1150"/>
    </location>
</feature>
<dbReference type="GO" id="GO:0005929">
    <property type="term" value="C:cilium"/>
    <property type="evidence" value="ECO:0007669"/>
    <property type="project" value="TreeGrafter"/>
</dbReference>
<dbReference type="GO" id="GO:0048029">
    <property type="term" value="F:monosaccharide binding"/>
    <property type="evidence" value="ECO:0007669"/>
    <property type="project" value="TreeGrafter"/>
</dbReference>
<evidence type="ECO:0000313" key="6">
    <source>
        <dbReference type="EMBL" id="KAG9480229.1"/>
    </source>
</evidence>
<dbReference type="InterPro" id="IPR011009">
    <property type="entry name" value="Kinase-like_dom_sf"/>
</dbReference>
<sequence>MNNQEVVAVLQECKKMLQVLASEVSEPSEEEKNDYQRCEASLPDDLRSLIQEAKEMKWPFVPERWQYKQAVDPEDKTNLQDLINPRLRNLLAFLKASILVHDSCTAAAIVFLIDRFLYWADASIRLLSVAKVLHKIWPSTPIAPQVVIRQARISVNSGKLLKAEYILSSLISNNGATGTWNYSEESDRLLVQSVCIQIRGQILQKLGMWYEAAELIWTSIVGFFELPIPDKKGLASSLGILADIFISMSEEDYHRFKKSSHVGLTLLEDYEHRLLSAAEACKLAATFSLYTPLFVLTNLNIRGACLLSYSLSKECPTEKRTYYLSQAKESFHIGLLTKKRGDRVISKQELHSFVKAAFCLVNVHKWLNGKQPVNEDVNQLCREAMEKLAKYNMLPDKLDKVNVSIDIMSLVSSIKEHLDVQPFQKTEDNCYVPDSYNDCVKKDLFTRKVRFTELLDMYSQHHNSVCEVFDATCRQHIATDGLKSGACITALKTSDTISTMDDPSSHTDERNCRADEKSVRRRKLVRSDAISFHNSKEELSNSLNSSHRLSSSNSSFSWEYIYKELAKEEDSNAENTGSIRTSGNHVERVSSNDKSIEVNIQGLSVQENKIPDKKTEELFSGDLGVPGPKTEINSKSSKATSIKHLVPAVSHNADTDQSSDDEGFEFVDHFPETKSLSNIGKSYSAETEDGTDNVITRMHPSSCYTGQAVIHGTDIKTETGNRIYDGIHANSYFPDGIAEGETETNDNTNDVLAERSNNTKPVVLVGGTAQQRLLHGIDMEAETNDTADDALIDASVSFPSDVSVRSHSISDSSSEEKLLSTAHKLEMQFLHQQGSLETYQDTRLNLSSRNRKAQSVNVVDPCESTEEGDDNLSLVFSSSHGSSSWSRLSQFSRSFSESNSFLSSSASSFGLLSELNTEQIEQARSLDDSDYEELLSGVSHNWLLERLEHTGLFSFKHSQKTHNALLLKFSKKSELWTAQETVVYIGDDVDVEKEGKQRKAFWIHFLHQDETLGRYVGKSYKKQKELLYHFCDVERQMTAQHYVTEFNKKLHGLNIPTQIFFVPSAVLLIMEGRSIKECVSVEPYILGEFVKLTNNTRAVKTQYEATKYGLAFGHFVYEYFSDIVVDLQGKLILFFFFKDINMTHNVKNTV</sequence>
<protein>
    <recommendedName>
        <fullName evidence="5">Alpha-type protein kinase domain-containing protein</fullName>
    </recommendedName>
</protein>
<dbReference type="Proteomes" id="UP000770717">
    <property type="component" value="Unassembled WGS sequence"/>
</dbReference>
<evidence type="ECO:0000256" key="3">
    <source>
        <dbReference type="ARBA" id="ARBA00022777"/>
    </source>
</evidence>
<evidence type="ECO:0000313" key="7">
    <source>
        <dbReference type="Proteomes" id="UP000770717"/>
    </source>
</evidence>
<reference evidence="6" key="1">
    <citation type="thesis" date="2020" institute="ProQuest LLC" country="789 East Eisenhower Parkway, Ann Arbor, MI, USA">
        <title>Comparative Genomics and Chromosome Evolution.</title>
        <authorList>
            <person name="Mudd A.B."/>
        </authorList>
    </citation>
    <scope>NUCLEOTIDE SEQUENCE</scope>
    <source>
        <strain evidence="6">HN-11 Male</strain>
        <tissue evidence="6">Kidney and liver</tissue>
    </source>
</reference>
<organism evidence="6 7">
    <name type="scientific">Eleutherodactylus coqui</name>
    <name type="common">Puerto Rican coqui</name>
    <dbReference type="NCBI Taxonomy" id="57060"/>
    <lineage>
        <taxon>Eukaryota</taxon>
        <taxon>Metazoa</taxon>
        <taxon>Chordata</taxon>
        <taxon>Craniata</taxon>
        <taxon>Vertebrata</taxon>
        <taxon>Euteleostomi</taxon>
        <taxon>Amphibia</taxon>
        <taxon>Batrachia</taxon>
        <taxon>Anura</taxon>
        <taxon>Neobatrachia</taxon>
        <taxon>Hyloidea</taxon>
        <taxon>Eleutherodactylidae</taxon>
        <taxon>Eleutherodactylinae</taxon>
        <taxon>Eleutherodactylus</taxon>
        <taxon>Eleutherodactylus</taxon>
    </lineage>
</organism>
<dbReference type="Pfam" id="PF02816">
    <property type="entry name" value="Alpha_kinase"/>
    <property type="match status" value="1"/>
</dbReference>
<proteinExistence type="predicted"/>
<evidence type="ECO:0000259" key="5">
    <source>
        <dbReference type="PROSITE" id="PS51158"/>
    </source>
</evidence>
<dbReference type="PANTHER" id="PTHR46747">
    <property type="entry name" value="ALPHA-PROTEIN KINASE 1"/>
    <property type="match status" value="1"/>
</dbReference>
<feature type="domain" description="Alpha-type protein kinase" evidence="5">
    <location>
        <begin position="968"/>
        <end position="1150"/>
    </location>
</feature>
<dbReference type="Gene3D" id="3.30.200.20">
    <property type="entry name" value="Phosphorylase Kinase, domain 1"/>
    <property type="match status" value="1"/>
</dbReference>
<gene>
    <name evidence="6" type="ORF">GDO78_011970</name>
</gene>
<dbReference type="AlphaFoldDB" id="A0A8J6K995"/>
<dbReference type="InterPro" id="IPR043529">
    <property type="entry name" value="ALPK1"/>
</dbReference>
<keyword evidence="1" id="KW-0723">Serine/threonine-protein kinase</keyword>
<comment type="caution">
    <text evidence="6">The sequence shown here is derived from an EMBL/GenBank/DDBJ whole genome shotgun (WGS) entry which is preliminary data.</text>
</comment>
<feature type="compositionally biased region" description="Polar residues" evidence="4">
    <location>
        <begin position="573"/>
        <end position="584"/>
    </location>
</feature>
<dbReference type="PANTHER" id="PTHR46747:SF1">
    <property type="entry name" value="ALPHA-PROTEIN KINASE 1"/>
    <property type="match status" value="1"/>
</dbReference>
<keyword evidence="2" id="KW-0808">Transferase</keyword>
<keyword evidence="7" id="KW-1185">Reference proteome</keyword>
<evidence type="ECO:0000256" key="4">
    <source>
        <dbReference type="SAM" id="MobiDB-lite"/>
    </source>
</evidence>
<dbReference type="InterPro" id="IPR004166">
    <property type="entry name" value="a-kinase_dom"/>
</dbReference>
<accession>A0A8J6K995</accession>
<feature type="region of interest" description="Disordered" evidence="4">
    <location>
        <begin position="618"/>
        <end position="638"/>
    </location>
</feature>
<evidence type="ECO:0000256" key="2">
    <source>
        <dbReference type="ARBA" id="ARBA00022679"/>
    </source>
</evidence>
<dbReference type="EMBL" id="WNTK01000007">
    <property type="protein sequence ID" value="KAG9480229.1"/>
    <property type="molecule type" value="Genomic_DNA"/>
</dbReference>
<dbReference type="OrthoDB" id="301415at2759"/>
<dbReference type="SUPFAM" id="SSF56112">
    <property type="entry name" value="Protein kinase-like (PK-like)"/>
    <property type="match status" value="1"/>
</dbReference>
<dbReference type="SMART" id="SM00811">
    <property type="entry name" value="Alpha_kinase"/>
    <property type="match status" value="1"/>
</dbReference>
<evidence type="ECO:0000256" key="1">
    <source>
        <dbReference type="ARBA" id="ARBA00022527"/>
    </source>
</evidence>
<dbReference type="GO" id="GO:0004674">
    <property type="term" value="F:protein serine/threonine kinase activity"/>
    <property type="evidence" value="ECO:0007669"/>
    <property type="project" value="UniProtKB-KW"/>
</dbReference>
<keyword evidence="3" id="KW-0418">Kinase</keyword>
<dbReference type="GO" id="GO:0045087">
    <property type="term" value="P:innate immune response"/>
    <property type="evidence" value="ECO:0007669"/>
    <property type="project" value="TreeGrafter"/>
</dbReference>
<dbReference type="GO" id="GO:0005524">
    <property type="term" value="F:ATP binding"/>
    <property type="evidence" value="ECO:0007669"/>
    <property type="project" value="InterPro"/>
</dbReference>
<dbReference type="GO" id="GO:0002753">
    <property type="term" value="P:cytoplasmic pattern recognition receptor signaling pathway"/>
    <property type="evidence" value="ECO:0007669"/>
    <property type="project" value="TreeGrafter"/>
</dbReference>
<feature type="region of interest" description="Disordered" evidence="4">
    <location>
        <begin position="569"/>
        <end position="592"/>
    </location>
</feature>
<dbReference type="PROSITE" id="PS51158">
    <property type="entry name" value="ALPHA_KINASE"/>
    <property type="match status" value="1"/>
</dbReference>